<proteinExistence type="predicted"/>
<protein>
    <recommendedName>
        <fullName evidence="3">Plasmid related protein</fullName>
    </recommendedName>
</protein>
<dbReference type="Proteomes" id="UP000551616">
    <property type="component" value="Unassembled WGS sequence"/>
</dbReference>
<gene>
    <name evidence="1" type="ORF">HOV93_38690</name>
</gene>
<dbReference type="EMBL" id="JABRWO010000011">
    <property type="protein sequence ID" value="MBA2116677.1"/>
    <property type="molecule type" value="Genomic_DNA"/>
</dbReference>
<dbReference type="AlphaFoldDB" id="A0A7V9A8Q7"/>
<reference evidence="1 2" key="1">
    <citation type="submission" date="2020-05" db="EMBL/GenBank/DDBJ databases">
        <title>Bremerella alba sp. nov., a novel planctomycete isolated from the surface of the macroalga Fucus spiralis.</title>
        <authorList>
            <person name="Godinho O."/>
            <person name="Botelho R."/>
            <person name="Albuquerque L."/>
            <person name="Wiegand S."/>
            <person name="Da Costa M.S."/>
            <person name="Lobo-Da-Cunha A."/>
            <person name="Jogler C."/>
            <person name="Lage O.M."/>
        </authorList>
    </citation>
    <scope>NUCLEOTIDE SEQUENCE [LARGE SCALE GENOMIC DNA]</scope>
    <source>
        <strain evidence="1 2">FF15</strain>
    </source>
</reference>
<organism evidence="1 2">
    <name type="scientific">Bremerella alba</name>
    <dbReference type="NCBI Taxonomy" id="980252"/>
    <lineage>
        <taxon>Bacteria</taxon>
        <taxon>Pseudomonadati</taxon>
        <taxon>Planctomycetota</taxon>
        <taxon>Planctomycetia</taxon>
        <taxon>Pirellulales</taxon>
        <taxon>Pirellulaceae</taxon>
        <taxon>Bremerella</taxon>
    </lineage>
</organism>
<name>A0A7V9A8Q7_9BACT</name>
<comment type="caution">
    <text evidence="1">The sequence shown here is derived from an EMBL/GenBank/DDBJ whole genome shotgun (WGS) entry which is preliminary data.</text>
</comment>
<dbReference type="RefSeq" id="WP_207398079.1">
    <property type="nucleotide sequence ID" value="NZ_JABRWO010000011.1"/>
</dbReference>
<sequence>MRSAKFSLGQTVATPGALKALENAGQEPAYFLARHAACDWGEVPDEDKQSNGEALAIGARLLSAYTLASGIRIWVITEAADDDGQREATTILLPDEY</sequence>
<evidence type="ECO:0000313" key="1">
    <source>
        <dbReference type="EMBL" id="MBA2116677.1"/>
    </source>
</evidence>
<accession>A0A7V9A8Q7</accession>
<evidence type="ECO:0000313" key="2">
    <source>
        <dbReference type="Proteomes" id="UP000551616"/>
    </source>
</evidence>
<keyword evidence="2" id="KW-1185">Reference proteome</keyword>
<evidence type="ECO:0008006" key="3">
    <source>
        <dbReference type="Google" id="ProtNLM"/>
    </source>
</evidence>